<evidence type="ECO:0000313" key="2">
    <source>
        <dbReference type="Proteomes" id="UP000286806"/>
    </source>
</evidence>
<protein>
    <submittedName>
        <fullName evidence="1">Uncharacterized protein</fullName>
    </submittedName>
</protein>
<proteinExistence type="predicted"/>
<evidence type="ECO:0000313" key="1">
    <source>
        <dbReference type="EMBL" id="GBL45427.1"/>
    </source>
</evidence>
<reference evidence="1 2" key="1">
    <citation type="journal article" date="2019" name="Front. Microbiol.">
        <title>Genomes of Neutrophilic Sulfur-Oxidizing Chemolithoautotrophs Representing 9 Proteobacterial Species From 8 Genera.</title>
        <authorList>
            <person name="Watanabe T."/>
            <person name="Kojima H."/>
            <person name="Umezawa K."/>
            <person name="Hori C."/>
            <person name="Takasuka T.E."/>
            <person name="Kato Y."/>
            <person name="Fukui M."/>
        </authorList>
    </citation>
    <scope>NUCLEOTIDE SEQUENCE [LARGE SCALE GENOMIC DNA]</scope>
    <source>
        <strain evidence="1 2">TTN</strain>
    </source>
</reference>
<organism evidence="1 2">
    <name type="scientific">Sulfuriferula multivorans</name>
    <dbReference type="NCBI Taxonomy" id="1559896"/>
    <lineage>
        <taxon>Bacteria</taxon>
        <taxon>Pseudomonadati</taxon>
        <taxon>Pseudomonadota</taxon>
        <taxon>Betaproteobacteria</taxon>
        <taxon>Nitrosomonadales</taxon>
        <taxon>Sulfuricellaceae</taxon>
        <taxon>Sulfuriferula</taxon>
    </lineage>
</organism>
<sequence length="39" mass="4314">MGRIQHIVRESTLNGCHALPLKNRQAFGAMPFDYCALPG</sequence>
<dbReference type="Proteomes" id="UP000286806">
    <property type="component" value="Unassembled WGS sequence"/>
</dbReference>
<comment type="caution">
    <text evidence="1">The sequence shown here is derived from an EMBL/GenBank/DDBJ whole genome shotgun (WGS) entry which is preliminary data.</text>
</comment>
<keyword evidence="2" id="KW-1185">Reference proteome</keyword>
<dbReference type="EMBL" id="BGOW01000010">
    <property type="protein sequence ID" value="GBL45427.1"/>
    <property type="molecule type" value="Genomic_DNA"/>
</dbReference>
<dbReference type="AlphaFoldDB" id="A0A401JCW3"/>
<name>A0A401JCW3_9PROT</name>
<accession>A0A401JCW3</accession>
<gene>
    <name evidence="1" type="ORF">SFMTTN_1234</name>
</gene>